<evidence type="ECO:0000256" key="1">
    <source>
        <dbReference type="ARBA" id="ARBA00008791"/>
    </source>
</evidence>
<comment type="caution">
    <text evidence="3">The sequence shown here is derived from an EMBL/GenBank/DDBJ whole genome shotgun (WGS) entry which is preliminary data.</text>
</comment>
<comment type="similarity">
    <text evidence="1">Belongs to the universal stress protein A family.</text>
</comment>
<feature type="domain" description="UspA" evidence="2">
    <location>
        <begin position="7"/>
        <end position="145"/>
    </location>
</feature>
<dbReference type="PANTHER" id="PTHR46268">
    <property type="entry name" value="STRESS RESPONSE PROTEIN NHAX"/>
    <property type="match status" value="1"/>
</dbReference>
<protein>
    <submittedName>
        <fullName evidence="3">Universal stress protein</fullName>
    </submittedName>
</protein>
<dbReference type="InterPro" id="IPR006016">
    <property type="entry name" value="UspA"/>
</dbReference>
<evidence type="ECO:0000259" key="2">
    <source>
        <dbReference type="Pfam" id="PF00582"/>
    </source>
</evidence>
<feature type="domain" description="UspA" evidence="2">
    <location>
        <begin position="155"/>
        <end position="292"/>
    </location>
</feature>
<dbReference type="EMBL" id="JTLZ01000010">
    <property type="protein sequence ID" value="KHO21049.1"/>
    <property type="molecule type" value="Genomic_DNA"/>
</dbReference>
<dbReference type="Pfam" id="PF00582">
    <property type="entry name" value="Usp"/>
    <property type="match status" value="2"/>
</dbReference>
<sequence length="300" mass="30489">MTSSNAPVVVGIDGSDGALAAARWAGAVAARFGVPLRIVHALPSVGRNLTQTAAAFTAAMMSYQRDMADAFLKAAEQAVRDDQPELAVSTVSFNEPADQVLIDAGADARLVVLGGKKVTPAAALLLGSTALSVATRAACPVVAFRGDRLVPGDGPVVVGVDDSAAAQAALATAFEFADQFGLAVHAVRSLSLAAPAETGVTIPLLIDWDGVESAELAALTETVGGHNKRHPGVDAKCFIEPDSPGKALLKHVDDSGLVVVGSRGRNALAGVLLGSTSLNLLHHSPVPVIICRAAQGDSDE</sequence>
<dbReference type="InterPro" id="IPR014729">
    <property type="entry name" value="Rossmann-like_a/b/a_fold"/>
</dbReference>
<dbReference type="SUPFAM" id="SSF52402">
    <property type="entry name" value="Adenine nucleotide alpha hydrolases-like"/>
    <property type="match status" value="2"/>
</dbReference>
<dbReference type="PANTHER" id="PTHR46268:SF6">
    <property type="entry name" value="UNIVERSAL STRESS PROTEIN UP12"/>
    <property type="match status" value="1"/>
</dbReference>
<organism evidence="3 4">
    <name type="scientific">Mycolicibacterium setense</name>
    <dbReference type="NCBI Taxonomy" id="431269"/>
    <lineage>
        <taxon>Bacteria</taxon>
        <taxon>Bacillati</taxon>
        <taxon>Actinomycetota</taxon>
        <taxon>Actinomycetes</taxon>
        <taxon>Mycobacteriales</taxon>
        <taxon>Mycobacteriaceae</taxon>
        <taxon>Mycolicibacterium</taxon>
    </lineage>
</organism>
<gene>
    <name evidence="3" type="ORF">QQ44_22710</name>
</gene>
<reference evidence="3 4" key="1">
    <citation type="submission" date="2014-11" db="EMBL/GenBank/DDBJ databases">
        <title>Mycobacterium setense Manresensis Genome.</title>
        <authorList>
            <person name="Rech G."/>
            <person name="Sumoy L."/>
        </authorList>
    </citation>
    <scope>NUCLEOTIDE SEQUENCE [LARGE SCALE GENOMIC DNA]</scope>
    <source>
        <strain evidence="3 4">Manresensis</strain>
    </source>
</reference>
<name>A0ABR4YQ45_9MYCO</name>
<accession>A0ABR4YQ45</accession>
<dbReference type="Proteomes" id="UP000031004">
    <property type="component" value="Unassembled WGS sequence"/>
</dbReference>
<keyword evidence="4" id="KW-1185">Reference proteome</keyword>
<dbReference type="PRINTS" id="PR01438">
    <property type="entry name" value="UNVRSLSTRESS"/>
</dbReference>
<proteinExistence type="inferred from homology"/>
<dbReference type="RefSeq" id="WP_039324999.1">
    <property type="nucleotide sequence ID" value="NZ_JTLZ01000010.1"/>
</dbReference>
<evidence type="ECO:0000313" key="4">
    <source>
        <dbReference type="Proteomes" id="UP000031004"/>
    </source>
</evidence>
<dbReference type="InterPro" id="IPR006015">
    <property type="entry name" value="Universal_stress_UspA"/>
</dbReference>
<evidence type="ECO:0000313" key="3">
    <source>
        <dbReference type="EMBL" id="KHO21049.1"/>
    </source>
</evidence>
<dbReference type="Gene3D" id="3.40.50.620">
    <property type="entry name" value="HUPs"/>
    <property type="match status" value="2"/>
</dbReference>